<evidence type="ECO:0000313" key="3">
    <source>
        <dbReference type="Proteomes" id="UP000673821"/>
    </source>
</evidence>
<comment type="caution">
    <text evidence="2">The sequence shown here is derived from an EMBL/GenBank/DDBJ whole genome shotgun (WGS) entry which is preliminary data.</text>
</comment>
<evidence type="ECO:0000259" key="1">
    <source>
        <dbReference type="Pfam" id="PF13503"/>
    </source>
</evidence>
<dbReference type="EMBL" id="CAJNBH010000015">
    <property type="protein sequence ID" value="CAE6794263.1"/>
    <property type="molecule type" value="Genomic_DNA"/>
</dbReference>
<reference evidence="2 3" key="1">
    <citation type="submission" date="2021-02" db="EMBL/GenBank/DDBJ databases">
        <authorList>
            <person name="Vanwijnsberghe S."/>
        </authorList>
    </citation>
    <scope>NUCLEOTIDE SEQUENCE [LARGE SCALE GENOMIC DNA]</scope>
    <source>
        <strain evidence="2 3">R-69776</strain>
    </source>
</reference>
<organism evidence="2 3">
    <name type="scientific">Paraburkholderia nemoris</name>
    <dbReference type="NCBI Taxonomy" id="2793076"/>
    <lineage>
        <taxon>Bacteria</taxon>
        <taxon>Pseudomonadati</taxon>
        <taxon>Pseudomonadota</taxon>
        <taxon>Betaproteobacteria</taxon>
        <taxon>Burkholderiales</taxon>
        <taxon>Burkholderiaceae</taxon>
        <taxon>Paraburkholderia</taxon>
    </lineage>
</organism>
<sequence length="166" mass="18781">MIPASLVERLERLRASAPGLRAYALVDGIQYEQHFGRALRRRWGTVHALFAGTEDEPLAEAGPWVIDVVQPDVGVVAPLDDLEEARPGVMWLFTTQDIESLVTTLQRKLNSKLPNGKIALIRFWDPRVFVPLFNALDMEGRRTYFGDVDEWHGLADGKRFHVSHHA</sequence>
<dbReference type="Proteomes" id="UP000673821">
    <property type="component" value="Unassembled WGS sequence"/>
</dbReference>
<accession>A0ABN7MA85</accession>
<proteinExistence type="predicted"/>
<gene>
    <name evidence="2" type="ORF">R69776_04907</name>
</gene>
<dbReference type="InterPro" id="IPR025391">
    <property type="entry name" value="DUF4123"/>
</dbReference>
<protein>
    <recommendedName>
        <fullName evidence="1">DUF4123 domain-containing protein</fullName>
    </recommendedName>
</protein>
<dbReference type="RefSeq" id="WP_234476967.1">
    <property type="nucleotide sequence ID" value="NZ_CAJNBH010000015.1"/>
</dbReference>
<name>A0ABN7MA85_9BURK</name>
<evidence type="ECO:0000313" key="2">
    <source>
        <dbReference type="EMBL" id="CAE6794263.1"/>
    </source>
</evidence>
<keyword evidence="3" id="KW-1185">Reference proteome</keyword>
<dbReference type="Pfam" id="PF13503">
    <property type="entry name" value="DUF4123"/>
    <property type="match status" value="1"/>
</dbReference>
<feature type="domain" description="DUF4123" evidence="1">
    <location>
        <begin position="23"/>
        <end position="141"/>
    </location>
</feature>